<dbReference type="Proteomes" id="UP001271723">
    <property type="component" value="Unassembled WGS sequence"/>
</dbReference>
<proteinExistence type="inferred from homology"/>
<dbReference type="Pfam" id="PF01557">
    <property type="entry name" value="FAA_hydrolase"/>
    <property type="match status" value="1"/>
</dbReference>
<evidence type="ECO:0000259" key="3">
    <source>
        <dbReference type="Pfam" id="PF01557"/>
    </source>
</evidence>
<dbReference type="RefSeq" id="WP_086758671.1">
    <property type="nucleotide sequence ID" value="NZ_JAGJBZ010000002.1"/>
</dbReference>
<gene>
    <name evidence="4" type="ORF">PV517_22405</name>
</gene>
<dbReference type="EMBL" id="JARAVY010000008">
    <property type="protein sequence ID" value="MDX2911428.1"/>
    <property type="molecule type" value="Genomic_DNA"/>
</dbReference>
<reference evidence="4 5" key="1">
    <citation type="journal article" date="2023" name="Microb. Genom.">
        <title>Mesoterricola silvestris gen. nov., sp. nov., Mesoterricola sediminis sp. nov., Geothrix oryzae sp. nov., Geothrix edaphica sp. nov., Geothrix rubra sp. nov., and Geothrix limicola sp. nov., six novel members of Acidobacteriota isolated from soils.</title>
        <authorList>
            <person name="Weisberg A.J."/>
            <person name="Pearce E."/>
            <person name="Kramer C.G."/>
            <person name="Chang J.H."/>
            <person name="Clarke C.R."/>
        </authorList>
    </citation>
    <scope>NUCLEOTIDE SEQUENCE [LARGE SCALE GENOMIC DNA]</scope>
    <source>
        <strain evidence="4 5">NRRL_B-2795</strain>
    </source>
</reference>
<feature type="domain" description="Fumarylacetoacetase-like C-terminal" evidence="3">
    <location>
        <begin position="90"/>
        <end position="294"/>
    </location>
</feature>
<name>A0ABU4L6W4_9ACTN</name>
<accession>A0ABU4L6W4</accession>
<dbReference type="PANTHER" id="PTHR42796">
    <property type="entry name" value="FUMARYLACETOACETATE HYDROLASE DOMAIN-CONTAINING PROTEIN 2A-RELATED"/>
    <property type="match status" value="1"/>
</dbReference>
<evidence type="ECO:0000256" key="2">
    <source>
        <dbReference type="ARBA" id="ARBA00022723"/>
    </source>
</evidence>
<dbReference type="SUPFAM" id="SSF56529">
    <property type="entry name" value="FAH"/>
    <property type="match status" value="1"/>
</dbReference>
<comment type="caution">
    <text evidence="4">The sequence shown here is derived from an EMBL/GenBank/DDBJ whole genome shotgun (WGS) entry which is preliminary data.</text>
</comment>
<keyword evidence="2" id="KW-0479">Metal-binding</keyword>
<protein>
    <submittedName>
        <fullName evidence="4">Fumarylacetoacetate hydrolase family protein</fullName>
    </submittedName>
</protein>
<dbReference type="Gene3D" id="3.90.850.10">
    <property type="entry name" value="Fumarylacetoacetase-like, C-terminal domain"/>
    <property type="match status" value="1"/>
</dbReference>
<dbReference type="PANTHER" id="PTHR42796:SF4">
    <property type="entry name" value="FUMARYLACETOACETATE HYDROLASE DOMAIN-CONTAINING PROTEIN 2A"/>
    <property type="match status" value="1"/>
</dbReference>
<dbReference type="InterPro" id="IPR011234">
    <property type="entry name" value="Fumarylacetoacetase-like_C"/>
</dbReference>
<evidence type="ECO:0000313" key="5">
    <source>
        <dbReference type="Proteomes" id="UP001271723"/>
    </source>
</evidence>
<dbReference type="GO" id="GO:0016787">
    <property type="term" value="F:hydrolase activity"/>
    <property type="evidence" value="ECO:0007669"/>
    <property type="project" value="UniProtKB-KW"/>
</dbReference>
<comment type="similarity">
    <text evidence="1">Belongs to the FAH family.</text>
</comment>
<organism evidence="4 5">
    <name type="scientific">Streptomyces griseiscabiei</name>
    <dbReference type="NCBI Taxonomy" id="2993540"/>
    <lineage>
        <taxon>Bacteria</taxon>
        <taxon>Bacillati</taxon>
        <taxon>Actinomycetota</taxon>
        <taxon>Actinomycetes</taxon>
        <taxon>Kitasatosporales</taxon>
        <taxon>Streptomycetaceae</taxon>
        <taxon>Streptomyces</taxon>
    </lineage>
</organism>
<sequence length="295" mass="31495">MKLVSYASRTGWKPGLLDSDQVFDLNSALRAAGHRPSPDLPSVRAFLQAHGDRLARIAAAVGPVLDGGALEPVGSLDSVVLGPPVTDPLKVLCVGLNYADHVGETGRALPAHPDLFAKFASSLIGPYDAIDRSDVTDNLDFEGELAVVIGRECARVEEGDALSYVAGLSVLDDITARDLQYRGTQWLAGKAVDRATPFGPAIVTLDEIGDPQNLDIETFVNGTRVQGSNTKNMIFPIARIIAYISWFLTLSPGDVIATGTPEGIGAKRNPPLWLRPGDKVEVVLEQVGTLRNEIH</sequence>
<dbReference type="InterPro" id="IPR051121">
    <property type="entry name" value="FAH"/>
</dbReference>
<evidence type="ECO:0000313" key="4">
    <source>
        <dbReference type="EMBL" id="MDX2911428.1"/>
    </source>
</evidence>
<keyword evidence="4" id="KW-0378">Hydrolase</keyword>
<evidence type="ECO:0000256" key="1">
    <source>
        <dbReference type="ARBA" id="ARBA00010211"/>
    </source>
</evidence>
<dbReference type="InterPro" id="IPR036663">
    <property type="entry name" value="Fumarylacetoacetase_C_sf"/>
</dbReference>
<keyword evidence="5" id="KW-1185">Reference proteome</keyword>